<organism evidence="1 2">
    <name type="scientific">Escherichia coli</name>
    <dbReference type="NCBI Taxonomy" id="562"/>
    <lineage>
        <taxon>Bacteria</taxon>
        <taxon>Pseudomonadati</taxon>
        <taxon>Pseudomonadota</taxon>
        <taxon>Gammaproteobacteria</taxon>
        <taxon>Enterobacterales</taxon>
        <taxon>Enterobacteriaceae</taxon>
        <taxon>Escherichia</taxon>
    </lineage>
</organism>
<accession>A0A376MV61</accession>
<proteinExistence type="predicted"/>
<reference evidence="1 2" key="1">
    <citation type="submission" date="2018-06" db="EMBL/GenBank/DDBJ databases">
        <authorList>
            <consortium name="Pathogen Informatics"/>
            <person name="Doyle S."/>
        </authorList>
    </citation>
    <scope>NUCLEOTIDE SEQUENCE [LARGE SCALE GENOMIC DNA]</scope>
    <source>
        <strain evidence="1 2">NCTC11112</strain>
    </source>
</reference>
<name>A0A376MV61_ECOLX</name>
<protein>
    <submittedName>
        <fullName evidence="1">Uncharacterized protein</fullName>
    </submittedName>
</protein>
<dbReference type="EMBL" id="UGAW01000001">
    <property type="protein sequence ID" value="STG53894.1"/>
    <property type="molecule type" value="Genomic_DNA"/>
</dbReference>
<evidence type="ECO:0000313" key="1">
    <source>
        <dbReference type="EMBL" id="STG53894.1"/>
    </source>
</evidence>
<dbReference type="Proteomes" id="UP000254817">
    <property type="component" value="Unassembled WGS sequence"/>
</dbReference>
<sequence>MASERVCAPHPNPLPGGERELPVRFTGVALLFRFSTEPFFVDFVVSSVLAQGFQRAVDFVTQLVATFRERNTVLLCFQRVTYRFELTITGGLMKYKMFGVSCRTASARLVPSSI</sequence>
<dbReference type="AlphaFoldDB" id="A0A376MV61"/>
<gene>
    <name evidence="1" type="ORF">NCTC11112_04461</name>
</gene>
<evidence type="ECO:0000313" key="2">
    <source>
        <dbReference type="Proteomes" id="UP000254817"/>
    </source>
</evidence>